<evidence type="ECO:0000256" key="1">
    <source>
        <dbReference type="SAM" id="Phobius"/>
    </source>
</evidence>
<evidence type="ECO:0000313" key="3">
    <source>
        <dbReference type="Proteomes" id="UP000238523"/>
    </source>
</evidence>
<organism evidence="2 3">
    <name type="scientific">Rhizobium leguminosarum</name>
    <dbReference type="NCBI Taxonomy" id="384"/>
    <lineage>
        <taxon>Bacteria</taxon>
        <taxon>Pseudomonadati</taxon>
        <taxon>Pseudomonadota</taxon>
        <taxon>Alphaproteobacteria</taxon>
        <taxon>Hyphomicrobiales</taxon>
        <taxon>Rhizobiaceae</taxon>
        <taxon>Rhizobium/Agrobacterium group</taxon>
        <taxon>Rhizobium</taxon>
    </lineage>
</organism>
<evidence type="ECO:0000313" key="2">
    <source>
        <dbReference type="EMBL" id="AUW40513.1"/>
    </source>
</evidence>
<accession>A0A2K9YX01</accession>
<reference evidence="2 3" key="1">
    <citation type="submission" date="2017-11" db="EMBL/GenBank/DDBJ databases">
        <title>Complete genome of Rhizobium leguminosarum Norway, an ineffective micro-symbiont.</title>
        <authorList>
            <person name="Hoffrichter A."/>
            <person name="Liang J."/>
            <person name="Brachmann A."/>
            <person name="Marin M."/>
        </authorList>
    </citation>
    <scope>NUCLEOTIDE SEQUENCE [LARGE SCALE GENOMIC DNA]</scope>
    <source>
        <strain evidence="2 3">Norway</strain>
    </source>
</reference>
<dbReference type="EMBL" id="CP025012">
    <property type="protein sequence ID" value="AUW40513.1"/>
    <property type="molecule type" value="Genomic_DNA"/>
</dbReference>
<keyword evidence="1" id="KW-1133">Transmembrane helix</keyword>
<gene>
    <name evidence="2" type="ORF">CUJ84_Chr000090</name>
</gene>
<dbReference type="AlphaFoldDB" id="A0A2K9YX01"/>
<protein>
    <submittedName>
        <fullName evidence="2">Membrane protein</fullName>
    </submittedName>
</protein>
<feature type="transmembrane region" description="Helical" evidence="1">
    <location>
        <begin position="9"/>
        <end position="29"/>
    </location>
</feature>
<proteinExistence type="predicted"/>
<keyword evidence="1" id="KW-0472">Membrane</keyword>
<sequence>MIAAYIDEIIMFCAGLWMASVGFGYLPFPGNPTNRPPVVRHFKWMGPLLLAIAIILAAAS</sequence>
<keyword evidence="1" id="KW-0812">Transmembrane</keyword>
<dbReference type="Proteomes" id="UP000238523">
    <property type="component" value="Chromosome"/>
</dbReference>
<dbReference type="RefSeq" id="WP_105004777.1">
    <property type="nucleotide sequence ID" value="NZ_CP025012.1"/>
</dbReference>
<feature type="transmembrane region" description="Helical" evidence="1">
    <location>
        <begin position="41"/>
        <end position="59"/>
    </location>
</feature>
<name>A0A2K9YX01_RHILE</name>